<proteinExistence type="inferred from homology"/>
<keyword evidence="5" id="KW-1185">Reference proteome</keyword>
<dbReference type="EMBL" id="BTSX01000003">
    <property type="protein sequence ID" value="GMS91308.1"/>
    <property type="molecule type" value="Genomic_DNA"/>
</dbReference>
<feature type="compositionally biased region" description="Basic and acidic residues" evidence="2">
    <location>
        <begin position="15"/>
        <end position="44"/>
    </location>
</feature>
<dbReference type="GO" id="GO:0005524">
    <property type="term" value="F:ATP binding"/>
    <property type="evidence" value="ECO:0007669"/>
    <property type="project" value="UniProtKB-KW"/>
</dbReference>
<dbReference type="Proteomes" id="UP001432027">
    <property type="component" value="Unassembled WGS sequence"/>
</dbReference>
<reference evidence="4" key="1">
    <citation type="submission" date="2023-10" db="EMBL/GenBank/DDBJ databases">
        <title>Genome assembly of Pristionchus species.</title>
        <authorList>
            <person name="Yoshida K."/>
            <person name="Sommer R.J."/>
        </authorList>
    </citation>
    <scope>NUCLEOTIDE SEQUENCE</scope>
    <source>
        <strain evidence="4">RS0144</strain>
    </source>
</reference>
<dbReference type="GO" id="GO:0043139">
    <property type="term" value="F:5'-3' DNA helicase activity"/>
    <property type="evidence" value="ECO:0007669"/>
    <property type="project" value="UniProtKB-EC"/>
</dbReference>
<evidence type="ECO:0000256" key="2">
    <source>
        <dbReference type="SAM" id="MobiDB-lite"/>
    </source>
</evidence>
<name>A0AAV5T7V0_9BILA</name>
<keyword evidence="1" id="KW-0233">DNA recombination</keyword>
<dbReference type="EC" id="5.6.2.3" evidence="1"/>
<gene>
    <name evidence="4" type="ORF">PENTCL1PPCAC_13483</name>
</gene>
<dbReference type="Gene3D" id="3.90.70.10">
    <property type="entry name" value="Cysteine proteinases"/>
    <property type="match status" value="1"/>
</dbReference>
<dbReference type="PANTHER" id="PTHR47642">
    <property type="entry name" value="ATP-DEPENDENT DNA HELICASE"/>
    <property type="match status" value="1"/>
</dbReference>
<keyword evidence="1" id="KW-0547">Nucleotide-binding</keyword>
<dbReference type="InterPro" id="IPR027417">
    <property type="entry name" value="P-loop_NTPase"/>
</dbReference>
<feature type="region of interest" description="Disordered" evidence="2">
    <location>
        <begin position="1"/>
        <end position="78"/>
    </location>
</feature>
<dbReference type="Gene3D" id="3.40.50.300">
    <property type="entry name" value="P-loop containing nucleotide triphosphate hydrolases"/>
    <property type="match status" value="1"/>
</dbReference>
<dbReference type="SMART" id="SM00382">
    <property type="entry name" value="AAA"/>
    <property type="match status" value="1"/>
</dbReference>
<comment type="catalytic activity">
    <reaction evidence="1">
        <text>ATP + H2O = ADP + phosphate + H(+)</text>
        <dbReference type="Rhea" id="RHEA:13065"/>
        <dbReference type="ChEBI" id="CHEBI:15377"/>
        <dbReference type="ChEBI" id="CHEBI:15378"/>
        <dbReference type="ChEBI" id="CHEBI:30616"/>
        <dbReference type="ChEBI" id="CHEBI:43474"/>
        <dbReference type="ChEBI" id="CHEBI:456216"/>
        <dbReference type="EC" id="5.6.2.3"/>
    </reaction>
</comment>
<dbReference type="InterPro" id="IPR038765">
    <property type="entry name" value="Papain-like_cys_pep_sf"/>
</dbReference>
<dbReference type="InterPro" id="IPR003593">
    <property type="entry name" value="AAA+_ATPase"/>
</dbReference>
<comment type="caution">
    <text evidence="4">The sequence shown here is derived from an EMBL/GenBank/DDBJ whole genome shotgun (WGS) entry which is preliminary data.</text>
</comment>
<feature type="compositionally biased region" description="Polar residues" evidence="2">
    <location>
        <begin position="60"/>
        <end position="69"/>
    </location>
</feature>
<comment type="cofactor">
    <cofactor evidence="1">
        <name>Mg(2+)</name>
        <dbReference type="ChEBI" id="CHEBI:18420"/>
    </cofactor>
</comment>
<evidence type="ECO:0000256" key="1">
    <source>
        <dbReference type="RuleBase" id="RU363044"/>
    </source>
</evidence>
<keyword evidence="1" id="KW-0067">ATP-binding</keyword>
<evidence type="ECO:0000313" key="4">
    <source>
        <dbReference type="EMBL" id="GMS91308.1"/>
    </source>
</evidence>
<evidence type="ECO:0000259" key="3">
    <source>
        <dbReference type="SMART" id="SM00382"/>
    </source>
</evidence>
<dbReference type="GO" id="GO:0000723">
    <property type="term" value="P:telomere maintenance"/>
    <property type="evidence" value="ECO:0007669"/>
    <property type="project" value="InterPro"/>
</dbReference>
<protein>
    <recommendedName>
        <fullName evidence="1">ATP-dependent DNA helicase</fullName>
        <ecNumber evidence="1">5.6.2.3</ecNumber>
    </recommendedName>
</protein>
<dbReference type="GO" id="GO:0006310">
    <property type="term" value="P:DNA recombination"/>
    <property type="evidence" value="ECO:0007669"/>
    <property type="project" value="UniProtKB-KW"/>
</dbReference>
<dbReference type="InterPro" id="IPR010285">
    <property type="entry name" value="DNA_helicase_pif1-like_DEAD"/>
</dbReference>
<sequence>KAKTKPKSSANVRTSDGKDVKREESVVSESEKVRDGIEKMKIVDSKTSTITPTTIKNENDQGSRSGSVNDSEKKPTIDHTLPHLLNNVLNLLCPTSDPNSDKMREEYFRLVCMLIVSPTNEAFFRENAITGLKFDSYAEMWTWFVSTNKEGSTDKKKELETIEDSFNHLMELIRRKDCAQNTLADLKKKNLAVITREVDKVEHEKNRNRLNDDQTGVFEMVMGKIADLRNNPSAAATPLFVSGTAGTGKTFLINALADQLVIEKDSSAVILAASTGIAASHISGCTYHSLFSISYSTIINTKDKTKFLYKKLEPKRLKVLKKLYENTQLIIIDEVSMIGPRMLASINFRLQEIFKPGKLFGGKMVIFFGDLMQLPPVRQKRAFKELEKEFTDLQSLDAPKSLFKTFEYRELKINMRQEKDPEFGTAMLHARIQALTDEDHKTLRTRLICPEKGDKGVSMSDAVTHFIELMKKDPEIMAIFATHKQVDSFNKKVAARKQLEPVTIKKIAGKADGQLKLPEILELAINGRVMLLKNKDIRKKLFNGSIGSLISIRKNSVGFITSLEIQFGNKKTTSIDRMDENQFPVVMAYACTAHKCQGLTQKNVVISMKKFFGAGMGFVALSRVTTLEGLHLMNYYPSKIVCDIGSLRKCNELRASICLDLYPEPGIPYELRSKEARIDEFDGDDDDNERDEAVQAAIEEEENLVDEQMPEVEEKRMQIDVFKNRMKLPAAILEALIASNDEKDDDSVYTFENSGSDCFANAAVNILLSLTPLIQELKALPLEKYPVVDLLVKASQRGSHSKDVPQRLRRFLGSDNGQQDPAEFLKVIIKSLDIPRANGEYIRDDFRMAIKYEGVCEKGCMKTFDASFEVYALSVASSGDGIVRTIEDHVKVDLEANFVNCAAYHKSGCRKEVTSMTVIKKELKMPRYLILTPQMFAEDGDDGLTIRDILFDGISVNNTKIYEHKYKCTGAIQYESIDGKSGHCKSWRRAATEWSIANDNLLLTPKRALPNYSQGFRVMAFESLSKQ</sequence>
<dbReference type="AlphaFoldDB" id="A0AAV5T7V0"/>
<feature type="non-terminal residue" evidence="4">
    <location>
        <position position="1"/>
    </location>
</feature>
<dbReference type="InterPro" id="IPR051055">
    <property type="entry name" value="PIF1_helicase"/>
</dbReference>
<dbReference type="Pfam" id="PF05970">
    <property type="entry name" value="PIF1"/>
    <property type="match status" value="1"/>
</dbReference>
<feature type="compositionally biased region" description="Low complexity" evidence="2">
    <location>
        <begin position="45"/>
        <end position="56"/>
    </location>
</feature>
<comment type="similarity">
    <text evidence="1">Belongs to the helicase family.</text>
</comment>
<keyword evidence="1" id="KW-0227">DNA damage</keyword>
<evidence type="ECO:0000313" key="5">
    <source>
        <dbReference type="Proteomes" id="UP001432027"/>
    </source>
</evidence>
<accession>A0AAV5T7V0</accession>
<dbReference type="SUPFAM" id="SSF52540">
    <property type="entry name" value="P-loop containing nucleoside triphosphate hydrolases"/>
    <property type="match status" value="2"/>
</dbReference>
<keyword evidence="1" id="KW-0234">DNA repair</keyword>
<dbReference type="CDD" id="cd18809">
    <property type="entry name" value="SF1_C_RecD"/>
    <property type="match status" value="1"/>
</dbReference>
<organism evidence="4 5">
    <name type="scientific">Pristionchus entomophagus</name>
    <dbReference type="NCBI Taxonomy" id="358040"/>
    <lineage>
        <taxon>Eukaryota</taxon>
        <taxon>Metazoa</taxon>
        <taxon>Ecdysozoa</taxon>
        <taxon>Nematoda</taxon>
        <taxon>Chromadorea</taxon>
        <taxon>Rhabditida</taxon>
        <taxon>Rhabditina</taxon>
        <taxon>Diplogasteromorpha</taxon>
        <taxon>Diplogasteroidea</taxon>
        <taxon>Neodiplogasteridae</taxon>
        <taxon>Pristionchus</taxon>
    </lineage>
</organism>
<keyword evidence="1" id="KW-0347">Helicase</keyword>
<keyword evidence="1" id="KW-0378">Hydrolase</keyword>
<dbReference type="SUPFAM" id="SSF54001">
    <property type="entry name" value="Cysteine proteinases"/>
    <property type="match status" value="1"/>
</dbReference>
<feature type="domain" description="AAA+ ATPase" evidence="3">
    <location>
        <begin position="235"/>
        <end position="505"/>
    </location>
</feature>
<dbReference type="GO" id="GO:0016787">
    <property type="term" value="F:hydrolase activity"/>
    <property type="evidence" value="ECO:0007669"/>
    <property type="project" value="UniProtKB-KW"/>
</dbReference>
<dbReference type="GO" id="GO:0006281">
    <property type="term" value="P:DNA repair"/>
    <property type="evidence" value="ECO:0007669"/>
    <property type="project" value="UniProtKB-KW"/>
</dbReference>